<proteinExistence type="predicted"/>
<sequence length="88" mass="10102">MCIGNIGKFSLVILKSRFEATRGLLWDGPRIFEPLSDDESGTWAGTPSPSFHATTYDLACNRPYTWWIFSRIGFRTWNPPAPKPRPYH</sequence>
<gene>
    <name evidence="1" type="ORF">AVEN_120186_1</name>
</gene>
<evidence type="ECO:0000313" key="1">
    <source>
        <dbReference type="EMBL" id="GBN03284.1"/>
    </source>
</evidence>
<reference evidence="1 2" key="1">
    <citation type="journal article" date="2019" name="Sci. Rep.">
        <title>Orb-weaving spider Araneus ventricosus genome elucidates the spidroin gene catalogue.</title>
        <authorList>
            <person name="Kono N."/>
            <person name="Nakamura H."/>
            <person name="Ohtoshi R."/>
            <person name="Moran D.A.P."/>
            <person name="Shinohara A."/>
            <person name="Yoshida Y."/>
            <person name="Fujiwara M."/>
            <person name="Mori M."/>
            <person name="Tomita M."/>
            <person name="Arakawa K."/>
        </authorList>
    </citation>
    <scope>NUCLEOTIDE SEQUENCE [LARGE SCALE GENOMIC DNA]</scope>
</reference>
<organism evidence="1 2">
    <name type="scientific">Araneus ventricosus</name>
    <name type="common">Orbweaver spider</name>
    <name type="synonym">Epeira ventricosa</name>
    <dbReference type="NCBI Taxonomy" id="182803"/>
    <lineage>
        <taxon>Eukaryota</taxon>
        <taxon>Metazoa</taxon>
        <taxon>Ecdysozoa</taxon>
        <taxon>Arthropoda</taxon>
        <taxon>Chelicerata</taxon>
        <taxon>Arachnida</taxon>
        <taxon>Araneae</taxon>
        <taxon>Araneomorphae</taxon>
        <taxon>Entelegynae</taxon>
        <taxon>Araneoidea</taxon>
        <taxon>Araneidae</taxon>
        <taxon>Araneus</taxon>
    </lineage>
</organism>
<dbReference type="Proteomes" id="UP000499080">
    <property type="component" value="Unassembled WGS sequence"/>
</dbReference>
<keyword evidence="2" id="KW-1185">Reference proteome</keyword>
<accession>A0A4Y2KL27</accession>
<comment type="caution">
    <text evidence="1">The sequence shown here is derived from an EMBL/GenBank/DDBJ whole genome shotgun (WGS) entry which is preliminary data.</text>
</comment>
<protein>
    <submittedName>
        <fullName evidence="1">Uncharacterized protein</fullName>
    </submittedName>
</protein>
<name>A0A4Y2KL27_ARAVE</name>
<evidence type="ECO:0000313" key="2">
    <source>
        <dbReference type="Proteomes" id="UP000499080"/>
    </source>
</evidence>
<dbReference type="EMBL" id="BGPR01004781">
    <property type="protein sequence ID" value="GBN03284.1"/>
    <property type="molecule type" value="Genomic_DNA"/>
</dbReference>
<dbReference type="AlphaFoldDB" id="A0A4Y2KL27"/>